<dbReference type="Pfam" id="PF03108">
    <property type="entry name" value="DBD_Tnp_Mut"/>
    <property type="match status" value="1"/>
</dbReference>
<keyword evidence="6" id="KW-1185">Reference proteome</keyword>
<evidence type="ECO:0000259" key="3">
    <source>
        <dbReference type="Pfam" id="PF08033"/>
    </source>
</evidence>
<name>A0AAV6WMA4_9LAMI</name>
<feature type="domain" description="Transposase MuDR plant" evidence="2">
    <location>
        <begin position="529"/>
        <end position="592"/>
    </location>
</feature>
<dbReference type="Proteomes" id="UP000826271">
    <property type="component" value="Unassembled WGS sequence"/>
</dbReference>
<evidence type="ECO:0000259" key="4">
    <source>
        <dbReference type="Pfam" id="PF26130"/>
    </source>
</evidence>
<dbReference type="EMBL" id="WHWC01000014">
    <property type="protein sequence ID" value="KAG8369567.1"/>
    <property type="molecule type" value="Genomic_DNA"/>
</dbReference>
<reference evidence="5" key="1">
    <citation type="submission" date="2019-10" db="EMBL/GenBank/DDBJ databases">
        <authorList>
            <person name="Zhang R."/>
            <person name="Pan Y."/>
            <person name="Wang J."/>
            <person name="Ma R."/>
            <person name="Yu S."/>
        </authorList>
    </citation>
    <scope>NUCLEOTIDE SEQUENCE</scope>
    <source>
        <strain evidence="5">LA-IB0</strain>
        <tissue evidence="5">Leaf</tissue>
    </source>
</reference>
<evidence type="ECO:0000259" key="2">
    <source>
        <dbReference type="Pfam" id="PF03108"/>
    </source>
</evidence>
<accession>A0AAV6WMA4</accession>
<dbReference type="AlphaFoldDB" id="A0AAV6WMA4"/>
<dbReference type="InterPro" id="IPR058594">
    <property type="entry name" value="PB1-like_dom_pln"/>
</dbReference>
<dbReference type="PANTHER" id="PTHR31973">
    <property type="entry name" value="POLYPROTEIN, PUTATIVE-RELATED"/>
    <property type="match status" value="1"/>
</dbReference>
<protein>
    <recommendedName>
        <fullName evidence="7">Transposase MuDR plant domain-containing protein</fullName>
    </recommendedName>
</protein>
<proteinExistence type="predicted"/>
<gene>
    <name evidence="5" type="ORF">BUALT_Bualt14G0026800</name>
</gene>
<comment type="caution">
    <text evidence="5">The sequence shown here is derived from an EMBL/GenBank/DDBJ whole genome shotgun (WGS) entry which is preliminary data.</text>
</comment>
<evidence type="ECO:0000313" key="6">
    <source>
        <dbReference type="Proteomes" id="UP000826271"/>
    </source>
</evidence>
<feature type="domain" description="Sec23/Sec24 beta-sandwich" evidence="3">
    <location>
        <begin position="3"/>
        <end position="89"/>
    </location>
</feature>
<dbReference type="InterPro" id="IPR012990">
    <property type="entry name" value="Beta-sandwich_Sec23_24"/>
</dbReference>
<evidence type="ECO:0008006" key="7">
    <source>
        <dbReference type="Google" id="ProtNLM"/>
    </source>
</evidence>
<dbReference type="Pfam" id="PF26130">
    <property type="entry name" value="PB1-like"/>
    <property type="match status" value="1"/>
</dbReference>
<feature type="region of interest" description="Disordered" evidence="1">
    <location>
        <begin position="443"/>
        <end position="470"/>
    </location>
</feature>
<dbReference type="InterPro" id="IPR004332">
    <property type="entry name" value="Transposase_MuDR"/>
</dbReference>
<sequence length="838" mass="96280">MLFSGTLEINRSKDIKIQEIIGPCTSLEKKGPAVASTVIGQGNTTAWKMCGLDKSTCLTVFFDVASREKSDPAGTNPQLFIQFLTRYKLNLNRNFLGHSYQSPDGQMWLRVTNVTRRWVDSTLGNEFERLNEQFFKIVYRTGVSWDRKRNAINAYIEVWTELFRIHPLAPAYFYQGDLRWGCISYIFGITMVDLGLNVWPPKLDAGHGRGVDPYRNGADEGFETDNCFVWWSDVSNGNLDRGDWSCRPLVVVVVKAACGGGFRLAIAGGFKPSGGGVVVTERQRMVVMWWWRWVEAVVDYKSSNYFTIKMHHSGRFLEINGRFYIDGQVSFFDFCEPSEMSLSAIYDMARQIGQVEGVVFYFSLKGPDDCSDLECLIHDCDARNLFAVVNRERVVGVYIEYAEMGGDFLSHLESNQPLSPQSKTFVDGSNEENYMSNMIEEENLTNSDSSNDTNAEEEDPEFSDGFQESDYDEDDILYDENIDDEVEWVGIWDKVEQPILTKSHLPVQPKSVGSSQFPIYNDDADLSDFEFDVGLCFKTVSEFREAIRKYAIKQGKPLTFTKNCSDKVQVTCDCGWVILASFRSKKDKTFQVKTIKGEHSCYRTQNAKHCTSKFLADKYQHHLRSNPSWPVRSMQEVMQMENHTNLSTWKMYRTKKKALQLNTISEIEQYSKLWDYCDEIKRTHPDTTIKLKCKHVMGSDTSTFKKLYICWGALKKGFKAGHLYNNFKKDHKGLALKDMLWKAATATRVMDFKMEMERIKAFDVAAFNWLLERPAMNWSRRLFVGNTSCFALCKPPFLSFDHLMLSSAPLKFCYALHNHQQSYLWHSAIVIVFLSILH</sequence>
<dbReference type="Gene3D" id="2.60.40.1670">
    <property type="entry name" value="beta-sandwich domain of Sec23/24"/>
    <property type="match status" value="1"/>
</dbReference>
<feature type="compositionally biased region" description="Low complexity" evidence="1">
    <location>
        <begin position="444"/>
        <end position="453"/>
    </location>
</feature>
<organism evidence="5 6">
    <name type="scientific">Buddleja alternifolia</name>
    <dbReference type="NCBI Taxonomy" id="168488"/>
    <lineage>
        <taxon>Eukaryota</taxon>
        <taxon>Viridiplantae</taxon>
        <taxon>Streptophyta</taxon>
        <taxon>Embryophyta</taxon>
        <taxon>Tracheophyta</taxon>
        <taxon>Spermatophyta</taxon>
        <taxon>Magnoliopsida</taxon>
        <taxon>eudicotyledons</taxon>
        <taxon>Gunneridae</taxon>
        <taxon>Pentapetalae</taxon>
        <taxon>asterids</taxon>
        <taxon>lamiids</taxon>
        <taxon>Lamiales</taxon>
        <taxon>Scrophulariaceae</taxon>
        <taxon>Buddlejeae</taxon>
        <taxon>Buddleja</taxon>
    </lineage>
</organism>
<evidence type="ECO:0000256" key="1">
    <source>
        <dbReference type="SAM" id="MobiDB-lite"/>
    </source>
</evidence>
<dbReference type="Pfam" id="PF08033">
    <property type="entry name" value="Sec23_BS"/>
    <property type="match status" value="1"/>
</dbReference>
<evidence type="ECO:0000313" key="5">
    <source>
        <dbReference type="EMBL" id="KAG8369567.1"/>
    </source>
</evidence>
<feature type="domain" description="PB1-like" evidence="4">
    <location>
        <begin position="304"/>
        <end position="400"/>
    </location>
</feature>
<feature type="compositionally biased region" description="Acidic residues" evidence="1">
    <location>
        <begin position="454"/>
        <end position="470"/>
    </location>
</feature>
<dbReference type="PANTHER" id="PTHR31973:SF187">
    <property type="entry name" value="MUTATOR TRANSPOSASE MUDRA PROTEIN"/>
    <property type="match status" value="1"/>
</dbReference>
<dbReference type="SUPFAM" id="SSF81995">
    <property type="entry name" value="beta-sandwich domain of Sec23/24"/>
    <property type="match status" value="1"/>
</dbReference>